<evidence type="ECO:0000259" key="8">
    <source>
        <dbReference type="Pfam" id="PF00884"/>
    </source>
</evidence>
<dbReference type="GO" id="GO:0005886">
    <property type="term" value="C:plasma membrane"/>
    <property type="evidence" value="ECO:0007669"/>
    <property type="project" value="UniProtKB-SubCell"/>
</dbReference>
<dbReference type="InterPro" id="IPR050448">
    <property type="entry name" value="OpgB/LTA_synthase_biosynth"/>
</dbReference>
<sequence length="830" mass="95869">MSETVKNKHVKKKNSAVLLLKTVITAVLLFFTWYLCSHFMEYQKNATNQVNKYRIDQVCQLSAGSAVSQKFVAKHTHLKTVKVYFGNDYSGQASGKVILNIIDLETGKSIQRLTKNISDIVNNDYTEFKTDLQLTKKKEYSIQLTTSGAESGKEPLIFQWTTKETGFRGKLKINQEEQGKYLVSKLYYPVTIYQQWAGICMMMALVLLLLWFALPAPEMVKKALGQILFFAAPLFTFWFVERFTDNPIFRMRAAEFWLNILVYYMFFGLLYLIFNSRRVSVTIGSILWCIIGIANYYVLSFKGAPIVPSDIMSARTAANVAENYTYSIQPVFVWNVLFLLLYLAIMWRCPVPKKMGWKKRVIMLIVIGLLGSVLGHFVVEQKTLKNFGIKNNVWDQKKGYAKNGLFFGFVLNMNSLVQEKPSDYSVEAAKDIAEKYEEKFANEDSDKKKKGRLETADGTKPNVIGIMNEAFSDLSVINEFSTNEDYMPFIHSLKKNTIKGSLYMSIFGSGTCNSEFEYLTGNSMSFLQNGIIAYTQVVKDKLPNMTYLLKEQGYKGNLALHPYLASGWNRVQVYDYMGFDHFYSETDFKNPTMYRKYISDESDFKKIEELYENRTEKDEPFYLFNVTMQNHGGFDKTYSNFHNDIQITDNHKNEQAEQYLSLVKKTDDAFKQLVEYFSKVKEPTIIVMYGDHQPAVQSSFYDSLFGKSAGSLTNEELMNKYRTPFIIWANYDIKEKTIDKMSANYLSAYVMNEAGLETSPYQKFLLKLRKKLPVLTAMGCFDKKGKYYESALESPYSDMVKEYQILQYNNLIDTKHTVNSFFYLSDEQKK</sequence>
<dbReference type="EMBL" id="CYYC01000005">
    <property type="protein sequence ID" value="CUM85089.1"/>
    <property type="molecule type" value="Genomic_DNA"/>
</dbReference>
<evidence type="ECO:0000256" key="6">
    <source>
        <dbReference type="ARBA" id="ARBA00023136"/>
    </source>
</evidence>
<evidence type="ECO:0000256" key="7">
    <source>
        <dbReference type="SAM" id="Phobius"/>
    </source>
</evidence>
<proteinExistence type="predicted"/>
<dbReference type="OrthoDB" id="243547at2"/>
<evidence type="ECO:0000256" key="3">
    <source>
        <dbReference type="ARBA" id="ARBA00022475"/>
    </source>
</evidence>
<evidence type="ECO:0000256" key="4">
    <source>
        <dbReference type="ARBA" id="ARBA00022692"/>
    </source>
</evidence>
<dbReference type="InterPro" id="IPR017850">
    <property type="entry name" value="Alkaline_phosphatase_core_sf"/>
</dbReference>
<feature type="transmembrane region" description="Helical" evidence="7">
    <location>
        <begin position="256"/>
        <end position="274"/>
    </location>
</feature>
<reference evidence="9 10" key="1">
    <citation type="submission" date="2015-09" db="EMBL/GenBank/DDBJ databases">
        <authorList>
            <consortium name="Pathogen Informatics"/>
        </authorList>
    </citation>
    <scope>NUCLEOTIDE SEQUENCE [LARGE SCALE GENOMIC DNA]</scope>
    <source>
        <strain evidence="9 10">2789STDY5834966</strain>
    </source>
</reference>
<name>A0A173S5P9_9FIRM</name>
<keyword evidence="6 7" id="KW-0472">Membrane</keyword>
<accession>A0A173S5P9</accession>
<feature type="transmembrane region" description="Helical" evidence="7">
    <location>
        <begin position="196"/>
        <end position="216"/>
    </location>
</feature>
<keyword evidence="4 7" id="KW-0812">Transmembrane</keyword>
<keyword evidence="3" id="KW-1003">Cell membrane</keyword>
<comment type="subcellular location">
    <subcellularLocation>
        <location evidence="1">Cell membrane</location>
        <topology evidence="1">Multi-pass membrane protein</topology>
    </subcellularLocation>
</comment>
<dbReference type="InterPro" id="IPR000917">
    <property type="entry name" value="Sulfatase_N"/>
</dbReference>
<dbReference type="RefSeq" id="WP_055182417.1">
    <property type="nucleotide sequence ID" value="NZ_CAUBNB010000005.1"/>
</dbReference>
<dbReference type="Pfam" id="PF00884">
    <property type="entry name" value="Sulfatase"/>
    <property type="match status" value="1"/>
</dbReference>
<dbReference type="Gene3D" id="3.40.720.10">
    <property type="entry name" value="Alkaline Phosphatase, subunit A"/>
    <property type="match status" value="1"/>
</dbReference>
<dbReference type="AlphaFoldDB" id="A0A173S5P9"/>
<evidence type="ECO:0000256" key="1">
    <source>
        <dbReference type="ARBA" id="ARBA00004651"/>
    </source>
</evidence>
<evidence type="ECO:0000256" key="2">
    <source>
        <dbReference type="ARBA" id="ARBA00004936"/>
    </source>
</evidence>
<dbReference type="Proteomes" id="UP000095390">
    <property type="component" value="Unassembled WGS sequence"/>
</dbReference>
<feature type="transmembrane region" description="Helical" evidence="7">
    <location>
        <begin position="223"/>
        <end position="240"/>
    </location>
</feature>
<evidence type="ECO:0000256" key="5">
    <source>
        <dbReference type="ARBA" id="ARBA00022989"/>
    </source>
</evidence>
<comment type="pathway">
    <text evidence="2">Cell wall biogenesis; lipoteichoic acid biosynthesis.</text>
</comment>
<dbReference type="SUPFAM" id="SSF53649">
    <property type="entry name" value="Alkaline phosphatase-like"/>
    <property type="match status" value="1"/>
</dbReference>
<feature type="domain" description="Sulfatase N-terminal" evidence="8">
    <location>
        <begin position="461"/>
        <end position="749"/>
    </location>
</feature>
<dbReference type="PANTHER" id="PTHR47371">
    <property type="entry name" value="LIPOTEICHOIC ACID SYNTHASE"/>
    <property type="match status" value="1"/>
</dbReference>
<feature type="transmembrane region" description="Helical" evidence="7">
    <location>
        <begin position="331"/>
        <end position="349"/>
    </location>
</feature>
<feature type="transmembrane region" description="Helical" evidence="7">
    <location>
        <begin position="361"/>
        <end position="379"/>
    </location>
</feature>
<organism evidence="9 10">
    <name type="scientific">Anaerobutyricum hallii</name>
    <dbReference type="NCBI Taxonomy" id="39488"/>
    <lineage>
        <taxon>Bacteria</taxon>
        <taxon>Bacillati</taxon>
        <taxon>Bacillota</taxon>
        <taxon>Clostridia</taxon>
        <taxon>Lachnospirales</taxon>
        <taxon>Lachnospiraceae</taxon>
        <taxon>Anaerobutyricum</taxon>
    </lineage>
</organism>
<dbReference type="PANTHER" id="PTHR47371:SF3">
    <property type="entry name" value="PHOSPHOGLYCEROL TRANSFERASE I"/>
    <property type="match status" value="1"/>
</dbReference>
<feature type="transmembrane region" description="Helical" evidence="7">
    <location>
        <begin position="16"/>
        <end position="35"/>
    </location>
</feature>
<evidence type="ECO:0000313" key="10">
    <source>
        <dbReference type="Proteomes" id="UP000095390"/>
    </source>
</evidence>
<dbReference type="CDD" id="cd16015">
    <property type="entry name" value="LTA_synthase"/>
    <property type="match status" value="1"/>
</dbReference>
<gene>
    <name evidence="9" type="primary">ltaS_1</name>
    <name evidence="9" type="ORF">ERS852578_00654</name>
</gene>
<keyword evidence="5 7" id="KW-1133">Transmembrane helix</keyword>
<feature type="transmembrane region" description="Helical" evidence="7">
    <location>
        <begin position="281"/>
        <end position="299"/>
    </location>
</feature>
<evidence type="ECO:0000313" key="9">
    <source>
        <dbReference type="EMBL" id="CUM85089.1"/>
    </source>
</evidence>
<protein>
    <submittedName>
        <fullName evidence="9">Lipoteichoic acid synthase</fullName>
    </submittedName>
</protein>